<reference evidence="2" key="1">
    <citation type="journal article" date="2012" name="Nature">
        <title>The tomato genome sequence provides insights into fleshy fruit evolution.</title>
        <authorList>
            <consortium name="Tomato Genome Consortium"/>
        </authorList>
    </citation>
    <scope>NUCLEOTIDE SEQUENCE [LARGE SCALE GENOMIC DNA]</scope>
    <source>
        <strain evidence="2">cv. Heinz 1706</strain>
    </source>
</reference>
<accession>K4BI41</accession>
<reference evidence="2" key="2">
    <citation type="submission" date="2015-06" db="UniProtKB">
        <authorList>
            <consortium name="EnsemblPlants"/>
        </authorList>
    </citation>
    <scope>IDENTIFICATION</scope>
    <source>
        <strain evidence="2">cv. Heinz 1706</strain>
    </source>
</reference>
<dbReference type="InterPro" id="IPR042299">
    <property type="entry name" value="Ufd1-like_Nn"/>
</dbReference>
<dbReference type="Proteomes" id="UP000004994">
    <property type="component" value="Chromosome 3"/>
</dbReference>
<dbReference type="PhylomeDB" id="K4BI41"/>
<dbReference type="PaxDb" id="4081-Solyc03g082650.1.1"/>
<dbReference type="Gramene" id="Solyc03g082650.1.1">
    <property type="protein sequence ID" value="Solyc03g082650.1.1"/>
    <property type="gene ID" value="Solyc03g082650.1"/>
</dbReference>
<dbReference type="InParanoid" id="K4BI41"/>
<dbReference type="AlphaFoldDB" id="K4BI41"/>
<dbReference type="EnsemblPlants" id="Solyc03g082650.1.1">
    <property type="protein sequence ID" value="Solyc03g082650.1.1"/>
    <property type="gene ID" value="Solyc03g082650.1"/>
</dbReference>
<dbReference type="Pfam" id="PF03152">
    <property type="entry name" value="UFD1_N1"/>
    <property type="match status" value="1"/>
</dbReference>
<sequence>MDVNRMDDDSSRRTGFIAEEGIIFMPYWMMQNLCLQEEEGDVVTMKNVSHICQAATSHEGFYGYF</sequence>
<keyword evidence="3" id="KW-1185">Reference proteome</keyword>
<evidence type="ECO:0000313" key="3">
    <source>
        <dbReference type="Proteomes" id="UP000004994"/>
    </source>
</evidence>
<proteinExistence type="predicted"/>
<organism evidence="2">
    <name type="scientific">Solanum lycopersicum</name>
    <name type="common">Tomato</name>
    <name type="synonym">Lycopersicon esculentum</name>
    <dbReference type="NCBI Taxonomy" id="4081"/>
    <lineage>
        <taxon>Eukaryota</taxon>
        <taxon>Viridiplantae</taxon>
        <taxon>Streptophyta</taxon>
        <taxon>Embryophyta</taxon>
        <taxon>Tracheophyta</taxon>
        <taxon>Spermatophyta</taxon>
        <taxon>Magnoliopsida</taxon>
        <taxon>eudicotyledons</taxon>
        <taxon>Gunneridae</taxon>
        <taxon>Pentapetalae</taxon>
        <taxon>asterids</taxon>
        <taxon>lamiids</taxon>
        <taxon>Solanales</taxon>
        <taxon>Solanaceae</taxon>
        <taxon>Solanoideae</taxon>
        <taxon>Solaneae</taxon>
        <taxon>Solanum</taxon>
        <taxon>Solanum subgen. Lycopersicon</taxon>
    </lineage>
</organism>
<name>K4BI41_SOLLC</name>
<dbReference type="InterPro" id="IPR055417">
    <property type="entry name" value="UFD1_N1"/>
</dbReference>
<dbReference type="HOGENOM" id="CLU_2854022_0_0_1"/>
<evidence type="ECO:0000259" key="1">
    <source>
        <dbReference type="Pfam" id="PF03152"/>
    </source>
</evidence>
<evidence type="ECO:0000313" key="2">
    <source>
        <dbReference type="EnsemblPlants" id="Solyc03g082650.1.1"/>
    </source>
</evidence>
<protein>
    <recommendedName>
        <fullName evidence="1">Ubiquitin fusion degradation protein UFD1 N-terminal subdomain 1 domain-containing protein</fullName>
    </recommendedName>
</protein>
<feature type="domain" description="Ubiquitin fusion degradation protein UFD1 N-terminal subdomain 1" evidence="1">
    <location>
        <begin position="16"/>
        <end position="49"/>
    </location>
</feature>
<dbReference type="Gene3D" id="2.40.40.50">
    <property type="entry name" value="Ubiquitin fusion degradation protein UFD1, N-terminal domain"/>
    <property type="match status" value="1"/>
</dbReference>
<dbReference type="STRING" id="4081.K4BI41"/>